<evidence type="ECO:0000313" key="2">
    <source>
        <dbReference type="Proteomes" id="UP000814033"/>
    </source>
</evidence>
<reference evidence="1" key="2">
    <citation type="journal article" date="2022" name="New Phytol.">
        <title>Evolutionary transition to the ectomycorrhizal habit in the genomes of a hyperdiverse lineage of mushroom-forming fungi.</title>
        <authorList>
            <person name="Looney B."/>
            <person name="Miyauchi S."/>
            <person name="Morin E."/>
            <person name="Drula E."/>
            <person name="Courty P.E."/>
            <person name="Kohler A."/>
            <person name="Kuo A."/>
            <person name="LaButti K."/>
            <person name="Pangilinan J."/>
            <person name="Lipzen A."/>
            <person name="Riley R."/>
            <person name="Andreopoulos W."/>
            <person name="He G."/>
            <person name="Johnson J."/>
            <person name="Nolan M."/>
            <person name="Tritt A."/>
            <person name="Barry K.W."/>
            <person name="Grigoriev I.V."/>
            <person name="Nagy L.G."/>
            <person name="Hibbett D."/>
            <person name="Henrissat B."/>
            <person name="Matheny P.B."/>
            <person name="Labbe J."/>
            <person name="Martin F.M."/>
        </authorList>
    </citation>
    <scope>NUCLEOTIDE SEQUENCE</scope>
    <source>
        <strain evidence="1">FP105234-sp</strain>
    </source>
</reference>
<organism evidence="1 2">
    <name type="scientific">Auriscalpium vulgare</name>
    <dbReference type="NCBI Taxonomy" id="40419"/>
    <lineage>
        <taxon>Eukaryota</taxon>
        <taxon>Fungi</taxon>
        <taxon>Dikarya</taxon>
        <taxon>Basidiomycota</taxon>
        <taxon>Agaricomycotina</taxon>
        <taxon>Agaricomycetes</taxon>
        <taxon>Russulales</taxon>
        <taxon>Auriscalpiaceae</taxon>
        <taxon>Auriscalpium</taxon>
    </lineage>
</organism>
<keyword evidence="2" id="KW-1185">Reference proteome</keyword>
<sequence>MSLETQATQTSHSDAVLRYANHPFATDDVYLQGLSGIVSNGTVEGLDDEGRQRVLRKTRVFYFNQLTGSSITEEEAEAAEGTRRTHADSTSPVSLSNTTDLSGTPNEESRTLSFAELQLLIEQGKTDQIPNNKHIPEELNEAPPSQSISNTRRKPWEAAVVAATPEDS</sequence>
<gene>
    <name evidence="1" type="ORF">FA95DRAFT_1504616</name>
</gene>
<accession>A0ACB8R6A4</accession>
<proteinExistence type="predicted"/>
<evidence type="ECO:0000313" key="1">
    <source>
        <dbReference type="EMBL" id="KAI0039121.1"/>
    </source>
</evidence>
<dbReference type="Proteomes" id="UP000814033">
    <property type="component" value="Unassembled WGS sequence"/>
</dbReference>
<dbReference type="EMBL" id="MU276354">
    <property type="protein sequence ID" value="KAI0039121.1"/>
    <property type="molecule type" value="Genomic_DNA"/>
</dbReference>
<name>A0ACB8R6A4_9AGAM</name>
<protein>
    <submittedName>
        <fullName evidence="1">Uncharacterized protein</fullName>
    </submittedName>
</protein>
<reference evidence="1" key="1">
    <citation type="submission" date="2021-02" db="EMBL/GenBank/DDBJ databases">
        <authorList>
            <consortium name="DOE Joint Genome Institute"/>
            <person name="Ahrendt S."/>
            <person name="Looney B.P."/>
            <person name="Miyauchi S."/>
            <person name="Morin E."/>
            <person name="Drula E."/>
            <person name="Courty P.E."/>
            <person name="Chicoki N."/>
            <person name="Fauchery L."/>
            <person name="Kohler A."/>
            <person name="Kuo A."/>
            <person name="Labutti K."/>
            <person name="Pangilinan J."/>
            <person name="Lipzen A."/>
            <person name="Riley R."/>
            <person name="Andreopoulos W."/>
            <person name="He G."/>
            <person name="Johnson J."/>
            <person name="Barry K.W."/>
            <person name="Grigoriev I.V."/>
            <person name="Nagy L."/>
            <person name="Hibbett D."/>
            <person name="Henrissat B."/>
            <person name="Matheny P.B."/>
            <person name="Labbe J."/>
            <person name="Martin F."/>
        </authorList>
    </citation>
    <scope>NUCLEOTIDE SEQUENCE</scope>
    <source>
        <strain evidence="1">FP105234-sp</strain>
    </source>
</reference>
<comment type="caution">
    <text evidence="1">The sequence shown here is derived from an EMBL/GenBank/DDBJ whole genome shotgun (WGS) entry which is preliminary data.</text>
</comment>